<dbReference type="EMBL" id="GBRH01264939">
    <property type="protein sequence ID" value="JAD32956.1"/>
    <property type="molecule type" value="Transcribed_RNA"/>
</dbReference>
<protein>
    <submittedName>
        <fullName evidence="1">Uncharacterized protein</fullName>
    </submittedName>
</protein>
<sequence>MSLKTQAAFKTWGLAQKNKLETLGWNQSADRQKPCLSTWKENSEIFARLLDLTCHYYWIQTVLFHLWFQRK</sequence>
<reference evidence="1" key="1">
    <citation type="submission" date="2014-09" db="EMBL/GenBank/DDBJ databases">
        <authorList>
            <person name="Magalhaes I.L.F."/>
            <person name="Oliveira U."/>
            <person name="Santos F.R."/>
            <person name="Vidigal T.H.D.A."/>
            <person name="Brescovit A.D."/>
            <person name="Santos A.J."/>
        </authorList>
    </citation>
    <scope>NUCLEOTIDE SEQUENCE</scope>
    <source>
        <tissue evidence="1">Shoot tissue taken approximately 20 cm above the soil surface</tissue>
    </source>
</reference>
<accession>A0A0A8Z2C8</accession>
<proteinExistence type="predicted"/>
<organism evidence="1">
    <name type="scientific">Arundo donax</name>
    <name type="common">Giant reed</name>
    <name type="synonym">Donax arundinaceus</name>
    <dbReference type="NCBI Taxonomy" id="35708"/>
    <lineage>
        <taxon>Eukaryota</taxon>
        <taxon>Viridiplantae</taxon>
        <taxon>Streptophyta</taxon>
        <taxon>Embryophyta</taxon>
        <taxon>Tracheophyta</taxon>
        <taxon>Spermatophyta</taxon>
        <taxon>Magnoliopsida</taxon>
        <taxon>Liliopsida</taxon>
        <taxon>Poales</taxon>
        <taxon>Poaceae</taxon>
        <taxon>PACMAD clade</taxon>
        <taxon>Arundinoideae</taxon>
        <taxon>Arundineae</taxon>
        <taxon>Arundo</taxon>
    </lineage>
</organism>
<dbReference type="AlphaFoldDB" id="A0A0A8Z2C8"/>
<name>A0A0A8Z2C8_ARUDO</name>
<reference evidence="1" key="2">
    <citation type="journal article" date="2015" name="Data Brief">
        <title>Shoot transcriptome of the giant reed, Arundo donax.</title>
        <authorList>
            <person name="Barrero R.A."/>
            <person name="Guerrero F.D."/>
            <person name="Moolhuijzen P."/>
            <person name="Goolsby J.A."/>
            <person name="Tidwell J."/>
            <person name="Bellgard S.E."/>
            <person name="Bellgard M.I."/>
        </authorList>
    </citation>
    <scope>NUCLEOTIDE SEQUENCE</scope>
    <source>
        <tissue evidence="1">Shoot tissue taken approximately 20 cm above the soil surface</tissue>
    </source>
</reference>
<evidence type="ECO:0000313" key="1">
    <source>
        <dbReference type="EMBL" id="JAD32956.1"/>
    </source>
</evidence>